<proteinExistence type="predicted"/>
<reference evidence="1 2" key="1">
    <citation type="journal article" date="2018" name="Nat. Genet.">
        <title>The Rosa genome provides new insights in the design of modern roses.</title>
        <authorList>
            <person name="Bendahmane M."/>
        </authorList>
    </citation>
    <scope>NUCLEOTIDE SEQUENCE [LARGE SCALE GENOMIC DNA]</scope>
    <source>
        <strain evidence="2">cv. Old Blush</strain>
    </source>
</reference>
<dbReference type="EMBL" id="PDCK01000043">
    <property type="protein sequence ID" value="PRQ31202.1"/>
    <property type="molecule type" value="Genomic_DNA"/>
</dbReference>
<evidence type="ECO:0000313" key="1">
    <source>
        <dbReference type="EMBL" id="PRQ31202.1"/>
    </source>
</evidence>
<dbReference type="AlphaFoldDB" id="A0A2P6QAJ2"/>
<dbReference type="Gramene" id="PRQ31202">
    <property type="protein sequence ID" value="PRQ31202"/>
    <property type="gene ID" value="RchiOBHm_Chr5g0032891"/>
</dbReference>
<organism evidence="1 2">
    <name type="scientific">Rosa chinensis</name>
    <name type="common">China rose</name>
    <dbReference type="NCBI Taxonomy" id="74649"/>
    <lineage>
        <taxon>Eukaryota</taxon>
        <taxon>Viridiplantae</taxon>
        <taxon>Streptophyta</taxon>
        <taxon>Embryophyta</taxon>
        <taxon>Tracheophyta</taxon>
        <taxon>Spermatophyta</taxon>
        <taxon>Magnoliopsida</taxon>
        <taxon>eudicotyledons</taxon>
        <taxon>Gunneridae</taxon>
        <taxon>Pentapetalae</taxon>
        <taxon>rosids</taxon>
        <taxon>fabids</taxon>
        <taxon>Rosales</taxon>
        <taxon>Rosaceae</taxon>
        <taxon>Rosoideae</taxon>
        <taxon>Rosoideae incertae sedis</taxon>
        <taxon>Rosa</taxon>
    </lineage>
</organism>
<accession>A0A2P6QAJ2</accession>
<name>A0A2P6QAJ2_ROSCH</name>
<comment type="caution">
    <text evidence="1">The sequence shown here is derived from an EMBL/GenBank/DDBJ whole genome shotgun (WGS) entry which is preliminary data.</text>
</comment>
<dbReference type="Proteomes" id="UP000238479">
    <property type="component" value="Chromosome 5"/>
</dbReference>
<keyword evidence="2" id="KW-1185">Reference proteome</keyword>
<evidence type="ECO:0000313" key="2">
    <source>
        <dbReference type="Proteomes" id="UP000238479"/>
    </source>
</evidence>
<gene>
    <name evidence="1" type="ORF">RchiOBHm_Chr5g0032891</name>
</gene>
<protein>
    <submittedName>
        <fullName evidence="1">Uncharacterized protein</fullName>
    </submittedName>
</protein>
<sequence length="52" mass="5985">MLGFKQAFLHRISMGYTCFHTNITPVFSCLRHFISSLKTLRSLCKKNVCTTC</sequence>